<dbReference type="SUPFAM" id="SSF55785">
    <property type="entry name" value="PYP-like sensor domain (PAS domain)"/>
    <property type="match status" value="1"/>
</dbReference>
<reference evidence="2 3" key="1">
    <citation type="submission" date="2018-06" db="EMBL/GenBank/DDBJ databases">
        <authorList>
            <consortium name="Pathogen Informatics"/>
            <person name="Doyle S."/>
        </authorList>
    </citation>
    <scope>NUCLEOTIDE SEQUENCE [LARGE SCALE GENOMIC DNA]</scope>
    <source>
        <strain evidence="2 3">NCTC11327</strain>
    </source>
</reference>
<dbReference type="InterPro" id="IPR000014">
    <property type="entry name" value="PAS"/>
</dbReference>
<protein>
    <submittedName>
        <fullName evidence="2">Aerotaxis receptor</fullName>
    </submittedName>
</protein>
<dbReference type="GeneID" id="29384443"/>
<sequence length="172" mass="20317">MSTEKEVSFGRDEMIISKTDLQGRLTYANRTFMRVANFSEIQLLGQNHNIIRHPSMPRGVFHGLWKTLKSGQEFFGFVKNTTADGNYYWVFANITPDVINGKTVGYYSVRRTPPKESIEVIKKIYQQMSEKERHADRKQAPELSWNWMVNTVEREQGMSYEQYVLDLYKRYR</sequence>
<proteinExistence type="predicted"/>
<dbReference type="NCBIfam" id="TIGR00229">
    <property type="entry name" value="sensory_box"/>
    <property type="match status" value="1"/>
</dbReference>
<keyword evidence="2" id="KW-0675">Receptor</keyword>
<evidence type="ECO:0000313" key="2">
    <source>
        <dbReference type="EMBL" id="SUQ27119.1"/>
    </source>
</evidence>
<organism evidence="2 3">
    <name type="scientific">Vibrio fluvialis</name>
    <dbReference type="NCBI Taxonomy" id="676"/>
    <lineage>
        <taxon>Bacteria</taxon>
        <taxon>Pseudomonadati</taxon>
        <taxon>Pseudomonadota</taxon>
        <taxon>Gammaproteobacteria</taxon>
        <taxon>Vibrionales</taxon>
        <taxon>Vibrionaceae</taxon>
        <taxon>Vibrio</taxon>
    </lineage>
</organism>
<name>A0AAX2LW39_VIBFL</name>
<dbReference type="InterPro" id="IPR035965">
    <property type="entry name" value="PAS-like_dom_sf"/>
</dbReference>
<gene>
    <name evidence="2" type="primary">aer_2</name>
    <name evidence="2" type="ORF">NCTC11327_03988</name>
</gene>
<dbReference type="EMBL" id="UHIP01000002">
    <property type="protein sequence ID" value="SUQ27119.1"/>
    <property type="molecule type" value="Genomic_DNA"/>
</dbReference>
<dbReference type="Proteomes" id="UP000254626">
    <property type="component" value="Unassembled WGS sequence"/>
</dbReference>
<dbReference type="CDD" id="cd00130">
    <property type="entry name" value="PAS"/>
    <property type="match status" value="1"/>
</dbReference>
<accession>A0AAX2LW39</accession>
<dbReference type="InterPro" id="IPR013655">
    <property type="entry name" value="PAS_fold_3"/>
</dbReference>
<feature type="domain" description="PAS fold-3" evidence="1">
    <location>
        <begin position="26"/>
        <end position="107"/>
    </location>
</feature>
<dbReference type="RefSeq" id="WP_020430301.1">
    <property type="nucleotide sequence ID" value="NZ_AP028129.1"/>
</dbReference>
<evidence type="ECO:0000259" key="1">
    <source>
        <dbReference type="Pfam" id="PF08447"/>
    </source>
</evidence>
<dbReference type="AlphaFoldDB" id="A0AAX2LW39"/>
<dbReference type="Pfam" id="PF08447">
    <property type="entry name" value="PAS_3"/>
    <property type="match status" value="1"/>
</dbReference>
<dbReference type="Gene3D" id="3.30.450.20">
    <property type="entry name" value="PAS domain"/>
    <property type="match status" value="1"/>
</dbReference>
<comment type="caution">
    <text evidence="2">The sequence shown here is derived from an EMBL/GenBank/DDBJ whole genome shotgun (WGS) entry which is preliminary data.</text>
</comment>
<evidence type="ECO:0000313" key="3">
    <source>
        <dbReference type="Proteomes" id="UP000254626"/>
    </source>
</evidence>